<evidence type="ECO:0000313" key="3">
    <source>
        <dbReference type="Proteomes" id="UP000323380"/>
    </source>
</evidence>
<accession>A0A5D0NN25</accession>
<dbReference type="Proteomes" id="UP000323380">
    <property type="component" value="Unassembled WGS sequence"/>
</dbReference>
<feature type="transmembrane region" description="Helical" evidence="1">
    <location>
        <begin position="280"/>
        <end position="301"/>
    </location>
</feature>
<dbReference type="AlphaFoldDB" id="A0A5D0NN25"/>
<name>A0A5D0NN25_9ACTN</name>
<sequence length="320" mass="33712">MTRAAERPSPISVPEPAPTFVVGAFPRRRLLVLAASVLAGFLLTVVWSAEFVDQTIGDNVADTLLGHHAKGTPIAGTMAGIAFALASGVAGTFTACNIAVFGALAPMVGRRSRRDRVVQALKPLGWLSAGMVAVSATYGAVVGLVGTHMPQFQTTTTMDGWTPRLTQAMIVFGIIGVTLICLGLSALGLVPDPLARLSAKHPNAPMVVMGALIGGFLVGRPFALFRQMFRDAAESHNPLYGAAAFSLQSLGNIVILSVLFLAVVLLAGNRIQDWLAARPGRASGMVAAALLTAGVFTVLYWNVRILGSRDLIWYPRAPWT</sequence>
<evidence type="ECO:0000313" key="2">
    <source>
        <dbReference type="EMBL" id="TYB45678.1"/>
    </source>
</evidence>
<dbReference type="STRING" id="1220554.GCA_001552135_07175"/>
<keyword evidence="1" id="KW-0812">Transmembrane</keyword>
<dbReference type="RefSeq" id="WP_083981516.1">
    <property type="nucleotide sequence ID" value="NZ_VSFG01000003.1"/>
</dbReference>
<keyword evidence="1" id="KW-1133">Transmembrane helix</keyword>
<feature type="transmembrane region" description="Helical" evidence="1">
    <location>
        <begin position="124"/>
        <end position="145"/>
    </location>
</feature>
<reference evidence="2 3" key="1">
    <citation type="submission" date="2019-08" db="EMBL/GenBank/DDBJ databases">
        <title>Actinomadura sp. nov. CYP1-5 isolated from mountain soil.</title>
        <authorList>
            <person name="Songsumanus A."/>
            <person name="Kuncharoen N."/>
            <person name="Kudo T."/>
            <person name="Yuki M."/>
            <person name="Igarashi Y."/>
            <person name="Tanasupawat S."/>
        </authorList>
    </citation>
    <scope>NUCLEOTIDE SEQUENCE [LARGE SCALE GENOMIC DNA]</scope>
    <source>
        <strain evidence="2 3">JCM 14158</strain>
    </source>
</reference>
<gene>
    <name evidence="2" type="ORF">FXF69_19905</name>
</gene>
<comment type="caution">
    <text evidence="2">The sequence shown here is derived from an EMBL/GenBank/DDBJ whole genome shotgun (WGS) entry which is preliminary data.</text>
</comment>
<feature type="transmembrane region" description="Helical" evidence="1">
    <location>
        <begin position="30"/>
        <end position="49"/>
    </location>
</feature>
<evidence type="ECO:0000256" key="1">
    <source>
        <dbReference type="SAM" id="Phobius"/>
    </source>
</evidence>
<organism evidence="2 3">
    <name type="scientific">Actinomadura chibensis</name>
    <dbReference type="NCBI Taxonomy" id="392828"/>
    <lineage>
        <taxon>Bacteria</taxon>
        <taxon>Bacillati</taxon>
        <taxon>Actinomycetota</taxon>
        <taxon>Actinomycetes</taxon>
        <taxon>Streptosporangiales</taxon>
        <taxon>Thermomonosporaceae</taxon>
        <taxon>Actinomadura</taxon>
    </lineage>
</organism>
<proteinExistence type="predicted"/>
<feature type="transmembrane region" description="Helical" evidence="1">
    <location>
        <begin position="202"/>
        <end position="223"/>
    </location>
</feature>
<feature type="transmembrane region" description="Helical" evidence="1">
    <location>
        <begin position="165"/>
        <end position="190"/>
    </location>
</feature>
<protein>
    <recommendedName>
        <fullName evidence="4">Cytochrome C biogenesis protein transmembrane domain-containing protein</fullName>
    </recommendedName>
</protein>
<feature type="transmembrane region" description="Helical" evidence="1">
    <location>
        <begin position="81"/>
        <end position="104"/>
    </location>
</feature>
<keyword evidence="3" id="KW-1185">Reference proteome</keyword>
<keyword evidence="1" id="KW-0472">Membrane</keyword>
<feature type="transmembrane region" description="Helical" evidence="1">
    <location>
        <begin position="243"/>
        <end position="268"/>
    </location>
</feature>
<evidence type="ECO:0008006" key="4">
    <source>
        <dbReference type="Google" id="ProtNLM"/>
    </source>
</evidence>
<dbReference type="EMBL" id="VSFG01000003">
    <property type="protein sequence ID" value="TYB45678.1"/>
    <property type="molecule type" value="Genomic_DNA"/>
</dbReference>